<dbReference type="EMBL" id="SJOI01000001">
    <property type="protein sequence ID" value="TCL05169.1"/>
    <property type="molecule type" value="Genomic_DNA"/>
</dbReference>
<sequence length="169" mass="19719">MPIDRNLTGDEQSLLQRLDALESQDAIRRLKADYMQACDDKLGRAVADLFWPDGIWESEAQGMANKVTGHDAIADMFEASPRRLSFTTHYLMNESIYVAGERGRGSWKLLEPCTFQDRMALWMGGRYDDVFERRNGVWRFRHLKLYIEFRTPYEAGWLKERFAALDDKT</sequence>
<protein>
    <submittedName>
        <fullName evidence="2">Uncharacterized protein (TIGR02246 family)</fullName>
    </submittedName>
</protein>
<gene>
    <name evidence="2" type="ORF">EZJ58_3340</name>
</gene>
<dbReference type="InterPro" id="IPR037401">
    <property type="entry name" value="SnoaL-like"/>
</dbReference>
<dbReference type="OrthoDB" id="7605094at2"/>
<evidence type="ECO:0000313" key="3">
    <source>
        <dbReference type="Proteomes" id="UP000294555"/>
    </source>
</evidence>
<reference evidence="2 3" key="1">
    <citation type="submission" date="2019-02" db="EMBL/GenBank/DDBJ databases">
        <title>Investigation of anaerobic lignin degradation for improved lignocellulosic biofuels.</title>
        <authorList>
            <person name="Deangelis K."/>
        </authorList>
    </citation>
    <scope>NUCLEOTIDE SEQUENCE [LARGE SCALE GENOMIC DNA]</scope>
    <source>
        <strain evidence="2 3">159R</strain>
    </source>
</reference>
<evidence type="ECO:0000313" key="2">
    <source>
        <dbReference type="EMBL" id="TCL05169.1"/>
    </source>
</evidence>
<comment type="caution">
    <text evidence="2">The sequence shown here is derived from an EMBL/GenBank/DDBJ whole genome shotgun (WGS) entry which is preliminary data.</text>
</comment>
<accession>A0A4R1NE91</accession>
<name>A0A4R1NE91_9GAMM</name>
<dbReference type="Gene3D" id="3.10.450.50">
    <property type="match status" value="1"/>
</dbReference>
<keyword evidence="3" id="KW-1185">Reference proteome</keyword>
<dbReference type="Proteomes" id="UP000294555">
    <property type="component" value="Unassembled WGS sequence"/>
</dbReference>
<feature type="domain" description="SnoaL-like" evidence="1">
    <location>
        <begin position="20"/>
        <end position="143"/>
    </location>
</feature>
<organism evidence="2 3">
    <name type="scientific">Sodalis ligni</name>
    <dbReference type="NCBI Taxonomy" id="2697027"/>
    <lineage>
        <taxon>Bacteria</taxon>
        <taxon>Pseudomonadati</taxon>
        <taxon>Pseudomonadota</taxon>
        <taxon>Gammaproteobacteria</taxon>
        <taxon>Enterobacterales</taxon>
        <taxon>Bruguierivoracaceae</taxon>
        <taxon>Sodalis</taxon>
    </lineage>
</organism>
<dbReference type="Pfam" id="PF13577">
    <property type="entry name" value="SnoaL_4"/>
    <property type="match status" value="1"/>
</dbReference>
<dbReference type="InterPro" id="IPR032710">
    <property type="entry name" value="NTF2-like_dom_sf"/>
</dbReference>
<dbReference type="SUPFAM" id="SSF54427">
    <property type="entry name" value="NTF2-like"/>
    <property type="match status" value="1"/>
</dbReference>
<dbReference type="RefSeq" id="WP_132923901.1">
    <property type="nucleotide sequence ID" value="NZ_SJOI01000001.1"/>
</dbReference>
<dbReference type="AlphaFoldDB" id="A0A4R1NE91"/>
<evidence type="ECO:0000259" key="1">
    <source>
        <dbReference type="Pfam" id="PF13577"/>
    </source>
</evidence>
<proteinExistence type="predicted"/>